<keyword evidence="4" id="KW-0862">Zinc</keyword>
<evidence type="ECO:0000256" key="1">
    <source>
        <dbReference type="ARBA" id="ARBA00001947"/>
    </source>
</evidence>
<dbReference type="KEGG" id="vih:AB0763_07480"/>
<dbReference type="EMBL" id="CP162601">
    <property type="protein sequence ID" value="XDK24074.1"/>
    <property type="molecule type" value="Genomic_DNA"/>
</dbReference>
<sequence>MSLGYQVVPVTPFQQNCSIIWCEKTRQAAVVDPGGDVETLLAQLQKLDVTVTKILLTHGHLDHVGGAKALQAQLANVPIIGPHRADTFWLQSIEQQCQMFGFPETRSFLPEQWLEEGESVMVGECALAVYHTPGHTPGHIIFFQAESKLAFVGDVLFSGSVGRTDFPQGSMSDLINSVVTKLWPLGEDIHFVAGHGPESDFATERKSNAYVADHVLANRG</sequence>
<dbReference type="PANTHER" id="PTHR46233">
    <property type="entry name" value="HYDROXYACYLGLUTATHIONE HYDROLASE GLOC"/>
    <property type="match status" value="1"/>
</dbReference>
<dbReference type="SMART" id="SM00849">
    <property type="entry name" value="Lactamase_B"/>
    <property type="match status" value="1"/>
</dbReference>
<keyword evidence="3" id="KW-0378">Hydrolase</keyword>
<evidence type="ECO:0000313" key="6">
    <source>
        <dbReference type="EMBL" id="XDK24074.1"/>
    </source>
</evidence>
<dbReference type="Gene3D" id="3.60.15.10">
    <property type="entry name" value="Ribonuclease Z/Hydroxyacylglutathione hydrolase-like"/>
    <property type="match status" value="1"/>
</dbReference>
<dbReference type="InterPro" id="IPR001279">
    <property type="entry name" value="Metallo-B-lactamas"/>
</dbReference>
<dbReference type="RefSeq" id="WP_306100132.1">
    <property type="nucleotide sequence ID" value="NZ_CP162601.1"/>
</dbReference>
<dbReference type="InterPro" id="IPR051453">
    <property type="entry name" value="MBL_Glyoxalase_II"/>
</dbReference>
<protein>
    <submittedName>
        <fullName evidence="6">MBL fold metallo-hydrolase</fullName>
    </submittedName>
</protein>
<organism evidence="6">
    <name type="scientific">Vibrio sp. HB236076</name>
    <dbReference type="NCBI Taxonomy" id="3232307"/>
    <lineage>
        <taxon>Bacteria</taxon>
        <taxon>Pseudomonadati</taxon>
        <taxon>Pseudomonadota</taxon>
        <taxon>Gammaproteobacteria</taxon>
        <taxon>Vibrionales</taxon>
        <taxon>Vibrionaceae</taxon>
        <taxon>Vibrio</taxon>
    </lineage>
</organism>
<evidence type="ECO:0000256" key="4">
    <source>
        <dbReference type="ARBA" id="ARBA00022833"/>
    </source>
</evidence>
<accession>A0AB39HB46</accession>
<feature type="domain" description="Metallo-beta-lactamase" evidence="5">
    <location>
        <begin position="14"/>
        <end position="195"/>
    </location>
</feature>
<name>A0AB39HB46_9VIBR</name>
<dbReference type="GO" id="GO:0046872">
    <property type="term" value="F:metal ion binding"/>
    <property type="evidence" value="ECO:0007669"/>
    <property type="project" value="UniProtKB-KW"/>
</dbReference>
<proteinExistence type="predicted"/>
<dbReference type="Pfam" id="PF00753">
    <property type="entry name" value="Lactamase_B"/>
    <property type="match status" value="1"/>
</dbReference>
<dbReference type="AlphaFoldDB" id="A0AB39HB46"/>
<dbReference type="GO" id="GO:0016787">
    <property type="term" value="F:hydrolase activity"/>
    <property type="evidence" value="ECO:0007669"/>
    <property type="project" value="UniProtKB-KW"/>
</dbReference>
<gene>
    <name evidence="6" type="ORF">AB0763_07480</name>
</gene>
<evidence type="ECO:0000256" key="2">
    <source>
        <dbReference type="ARBA" id="ARBA00022723"/>
    </source>
</evidence>
<dbReference type="SUPFAM" id="SSF56281">
    <property type="entry name" value="Metallo-hydrolase/oxidoreductase"/>
    <property type="match status" value="1"/>
</dbReference>
<comment type="cofactor">
    <cofactor evidence="1">
        <name>Zn(2+)</name>
        <dbReference type="ChEBI" id="CHEBI:29105"/>
    </cofactor>
</comment>
<evidence type="ECO:0000259" key="5">
    <source>
        <dbReference type="SMART" id="SM00849"/>
    </source>
</evidence>
<keyword evidence="2" id="KW-0479">Metal-binding</keyword>
<evidence type="ECO:0000256" key="3">
    <source>
        <dbReference type="ARBA" id="ARBA00022801"/>
    </source>
</evidence>
<dbReference type="InterPro" id="IPR036866">
    <property type="entry name" value="RibonucZ/Hydroxyglut_hydro"/>
</dbReference>
<dbReference type="CDD" id="cd07737">
    <property type="entry name" value="YcbL-like_MBL-fold"/>
    <property type="match status" value="1"/>
</dbReference>
<dbReference type="PANTHER" id="PTHR46233:SF3">
    <property type="entry name" value="HYDROXYACYLGLUTATHIONE HYDROLASE GLOC"/>
    <property type="match status" value="1"/>
</dbReference>
<reference evidence="6" key="1">
    <citation type="submission" date="2024-07" db="EMBL/GenBank/DDBJ databases">
        <title>Genome Analysis of a Potential Novel Vibrio Species Secreting pH- and Thermo-stable Alginate Lyase and its Application in Producing Alginate Oligosaccharides.</title>
        <authorList>
            <person name="Huang H."/>
            <person name="Bao K."/>
        </authorList>
    </citation>
    <scope>NUCLEOTIDE SEQUENCE</scope>
    <source>
        <strain evidence="6">HB236076</strain>
    </source>
</reference>